<accession>A0A0K1PQJ6</accession>
<feature type="compositionally biased region" description="Low complexity" evidence="1">
    <location>
        <begin position="35"/>
        <end position="49"/>
    </location>
</feature>
<dbReference type="Proteomes" id="UP000064967">
    <property type="component" value="Chromosome"/>
</dbReference>
<proteinExistence type="predicted"/>
<keyword evidence="3" id="KW-1185">Reference proteome</keyword>
<evidence type="ECO:0000256" key="1">
    <source>
        <dbReference type="SAM" id="MobiDB-lite"/>
    </source>
</evidence>
<reference evidence="2 3" key="1">
    <citation type="submission" date="2015-08" db="EMBL/GenBank/DDBJ databases">
        <authorList>
            <person name="Babu N.S."/>
            <person name="Beckwith C.J."/>
            <person name="Beseler K.G."/>
            <person name="Brison A."/>
            <person name="Carone J.V."/>
            <person name="Caskin T.P."/>
            <person name="Diamond M."/>
            <person name="Durham M.E."/>
            <person name="Foxe J.M."/>
            <person name="Go M."/>
            <person name="Henderson B.A."/>
            <person name="Jones I.B."/>
            <person name="McGettigan J.A."/>
            <person name="Micheletti S.J."/>
            <person name="Nasrallah M.E."/>
            <person name="Ortiz D."/>
            <person name="Piller C.R."/>
            <person name="Privatt S.R."/>
            <person name="Schneider S.L."/>
            <person name="Sharp S."/>
            <person name="Smith T.C."/>
            <person name="Stanton J.D."/>
            <person name="Ullery H.E."/>
            <person name="Wilson R.J."/>
            <person name="Serrano M.G."/>
            <person name="Buck G."/>
            <person name="Lee V."/>
            <person name="Wang Y."/>
            <person name="Carvalho R."/>
            <person name="Voegtly L."/>
            <person name="Shi R."/>
            <person name="Duckworth R."/>
            <person name="Johnson A."/>
            <person name="Loviza R."/>
            <person name="Walstead R."/>
            <person name="Shah Z."/>
            <person name="Kiflezghi M."/>
            <person name="Wade K."/>
            <person name="Ball S.L."/>
            <person name="Bradley K.W."/>
            <person name="Asai D.J."/>
            <person name="Bowman C.A."/>
            <person name="Russell D.A."/>
            <person name="Pope W.H."/>
            <person name="Jacobs-Sera D."/>
            <person name="Hendrix R.W."/>
            <person name="Hatfull G.F."/>
        </authorList>
    </citation>
    <scope>NUCLEOTIDE SEQUENCE [LARGE SCALE GENOMIC DNA]</scope>
    <source>
        <strain evidence="2 3">DSM 27648</strain>
    </source>
</reference>
<evidence type="ECO:0000313" key="3">
    <source>
        <dbReference type="Proteomes" id="UP000064967"/>
    </source>
</evidence>
<organism evidence="2 3">
    <name type="scientific">Labilithrix luteola</name>
    <dbReference type="NCBI Taxonomy" id="1391654"/>
    <lineage>
        <taxon>Bacteria</taxon>
        <taxon>Pseudomonadati</taxon>
        <taxon>Myxococcota</taxon>
        <taxon>Polyangia</taxon>
        <taxon>Polyangiales</taxon>
        <taxon>Labilitrichaceae</taxon>
        <taxon>Labilithrix</taxon>
    </lineage>
</organism>
<dbReference type="KEGG" id="llu:AKJ09_02325"/>
<evidence type="ECO:0000313" key="2">
    <source>
        <dbReference type="EMBL" id="AKU95661.1"/>
    </source>
</evidence>
<dbReference type="EMBL" id="CP012333">
    <property type="protein sequence ID" value="AKU95661.1"/>
    <property type="molecule type" value="Genomic_DNA"/>
</dbReference>
<protein>
    <submittedName>
        <fullName evidence="2">Uncharacterized protein</fullName>
    </submittedName>
</protein>
<gene>
    <name evidence="2" type="ORF">AKJ09_02325</name>
</gene>
<dbReference type="AlphaFoldDB" id="A0A0K1PQJ6"/>
<name>A0A0K1PQJ6_9BACT</name>
<feature type="region of interest" description="Disordered" evidence="1">
    <location>
        <begin position="22"/>
        <end position="49"/>
    </location>
</feature>
<sequence length="49" mass="5126">MIVAEPAGSIAVASPNVFVIAPSGYRDHPRRSSSSRRAGGLGTTRSRQT</sequence>